<keyword evidence="4" id="KW-1185">Reference proteome</keyword>
<gene>
    <name evidence="3" type="ordered locus">COPRO5265_0248</name>
</gene>
<reference evidence="4" key="1">
    <citation type="submission" date="2008-08" db="EMBL/GenBank/DDBJ databases">
        <title>The complete genome sequence of Coprothermobacter proteolyticus strain ATCC 5245 / DSM 5265 / BT.</title>
        <authorList>
            <person name="Dodson R.J."/>
            <person name="Durkin A.S."/>
            <person name="Wu M."/>
            <person name="Eisen J."/>
            <person name="Sutton G."/>
        </authorList>
    </citation>
    <scope>NUCLEOTIDE SEQUENCE [LARGE SCALE GENOMIC DNA]</scope>
    <source>
        <strain evidence="4">ATCC 35245 / DSM 5265 / OCM 4 / BT</strain>
    </source>
</reference>
<keyword evidence="1" id="KW-0812">Transmembrane</keyword>
<keyword evidence="1" id="KW-0472">Membrane</keyword>
<evidence type="ECO:0000313" key="4">
    <source>
        <dbReference type="Proteomes" id="UP000001732"/>
    </source>
</evidence>
<feature type="transmembrane region" description="Helical" evidence="1">
    <location>
        <begin position="17"/>
        <end position="40"/>
    </location>
</feature>
<reference evidence="3 4" key="2">
    <citation type="journal article" date="2014" name="Genome Announc.">
        <title>Complete Genome Sequence of Coprothermobacter proteolyticus DSM 5265.</title>
        <authorList>
            <person name="Alexiev A."/>
            <person name="Coil D.A."/>
            <person name="Badger J.H."/>
            <person name="Enticknap J."/>
            <person name="Ward N."/>
            <person name="Robb F.T."/>
            <person name="Eisen J.A."/>
        </authorList>
    </citation>
    <scope>NUCLEOTIDE SEQUENCE [LARGE SCALE GENOMIC DNA]</scope>
    <source>
        <strain evidence="4">ATCC 35245 / DSM 5265 / OCM 4 / BT</strain>
    </source>
</reference>
<feature type="transmembrane region" description="Helical" evidence="1">
    <location>
        <begin position="52"/>
        <end position="69"/>
    </location>
</feature>
<dbReference type="KEGG" id="cpo:COPRO5265_0248"/>
<dbReference type="Pfam" id="PF03779">
    <property type="entry name" value="SPW"/>
    <property type="match status" value="1"/>
</dbReference>
<dbReference type="HOGENOM" id="CLU_124842_3_1_9"/>
<sequence length="97" mass="10625">MQWLVGLLGIWYLLSPWIFKAASAAMWNGIIVGIIVAICAYMFPAEKSWQKWLGVLMGIWAIIAAFFLTQGAGYMWNNIIVGILMAIAGFAALGGNQ</sequence>
<evidence type="ECO:0000259" key="2">
    <source>
        <dbReference type="Pfam" id="PF03779"/>
    </source>
</evidence>
<name>B5Y769_COPPD</name>
<dbReference type="InterPro" id="IPR005530">
    <property type="entry name" value="SPW"/>
</dbReference>
<evidence type="ECO:0000256" key="1">
    <source>
        <dbReference type="SAM" id="Phobius"/>
    </source>
</evidence>
<organism evidence="3 4">
    <name type="scientific">Coprothermobacter proteolyticus (strain ATCC 35245 / DSM 5265 / OCM 4 / BT)</name>
    <dbReference type="NCBI Taxonomy" id="309798"/>
    <lineage>
        <taxon>Bacteria</taxon>
        <taxon>Pseudomonadati</taxon>
        <taxon>Coprothermobacterota</taxon>
        <taxon>Coprothermobacteria</taxon>
        <taxon>Coprothermobacterales</taxon>
        <taxon>Coprothermobacteraceae</taxon>
        <taxon>Coprothermobacter</taxon>
    </lineage>
</organism>
<accession>B5Y769</accession>
<proteinExistence type="predicted"/>
<dbReference type="RefSeq" id="WP_012544155.1">
    <property type="nucleotide sequence ID" value="NC_011295.1"/>
</dbReference>
<dbReference type="STRING" id="309798.COPRO5265_0248"/>
<feature type="transmembrane region" description="Helical" evidence="1">
    <location>
        <begin position="75"/>
        <end position="94"/>
    </location>
</feature>
<protein>
    <submittedName>
        <fullName evidence="3">Hypothetical membrane spanning protein</fullName>
    </submittedName>
</protein>
<keyword evidence="1" id="KW-1133">Transmembrane helix</keyword>
<dbReference type="Proteomes" id="UP000001732">
    <property type="component" value="Chromosome"/>
</dbReference>
<dbReference type="AlphaFoldDB" id="B5Y769"/>
<evidence type="ECO:0000313" key="3">
    <source>
        <dbReference type="EMBL" id="ACI17503.1"/>
    </source>
</evidence>
<dbReference type="eggNOG" id="ENOG5032UXB">
    <property type="taxonomic scope" value="Bacteria"/>
</dbReference>
<dbReference type="OrthoDB" id="32521at2"/>
<dbReference type="EMBL" id="CP001145">
    <property type="protein sequence ID" value="ACI17503.1"/>
    <property type="molecule type" value="Genomic_DNA"/>
</dbReference>
<feature type="domain" description="SPW repeat-containing integral membrane" evidence="2">
    <location>
        <begin position="2"/>
        <end position="89"/>
    </location>
</feature>